<accession>A0A5S9IJC7</accession>
<dbReference type="AlphaFoldDB" id="A0A5S9IJC7"/>
<evidence type="ECO:0000313" key="2">
    <source>
        <dbReference type="Proteomes" id="UP000326354"/>
    </source>
</evidence>
<protein>
    <recommendedName>
        <fullName evidence="3">Lipoprotein</fullName>
    </recommendedName>
</protein>
<organism evidence="1 2">
    <name type="scientific">Uabimicrobium amorphum</name>
    <dbReference type="NCBI Taxonomy" id="2596890"/>
    <lineage>
        <taxon>Bacteria</taxon>
        <taxon>Pseudomonadati</taxon>
        <taxon>Planctomycetota</taxon>
        <taxon>Candidatus Uabimicrobiia</taxon>
        <taxon>Candidatus Uabimicrobiales</taxon>
        <taxon>Candidatus Uabimicrobiaceae</taxon>
        <taxon>Candidatus Uabimicrobium</taxon>
    </lineage>
</organism>
<reference evidence="1 2" key="1">
    <citation type="submission" date="2019-08" db="EMBL/GenBank/DDBJ databases">
        <title>Complete genome sequence of Candidatus Uab amorphum.</title>
        <authorList>
            <person name="Shiratori T."/>
            <person name="Suzuki S."/>
            <person name="Kakizawa Y."/>
            <person name="Ishida K."/>
        </authorList>
    </citation>
    <scope>NUCLEOTIDE SEQUENCE [LARGE SCALE GENOMIC DNA]</scope>
    <source>
        <strain evidence="1 2">SRT547</strain>
    </source>
</reference>
<dbReference type="KEGG" id="uam:UABAM_01127"/>
<proteinExistence type="predicted"/>
<evidence type="ECO:0008006" key="3">
    <source>
        <dbReference type="Google" id="ProtNLM"/>
    </source>
</evidence>
<name>A0A5S9IJC7_UABAM</name>
<dbReference type="RefSeq" id="WP_151967015.1">
    <property type="nucleotide sequence ID" value="NZ_AP019860.1"/>
</dbReference>
<gene>
    <name evidence="1" type="ORF">UABAM_01127</name>
</gene>
<dbReference type="EMBL" id="AP019860">
    <property type="protein sequence ID" value="BBM82784.1"/>
    <property type="molecule type" value="Genomic_DNA"/>
</dbReference>
<keyword evidence="2" id="KW-1185">Reference proteome</keyword>
<sequence>MTKYILCLFVLLASCANDHILEPPDYDTPSSDPVWVESSAKGSSQKLAISKAWRNAMLQFIKQNMSGDLYARNVGRINGFVIENWRSYAIGDPEMPQIIQRYHNRKVRIRAHIRGEIIYDVQRQLH</sequence>
<dbReference type="Proteomes" id="UP000326354">
    <property type="component" value="Chromosome"/>
</dbReference>
<evidence type="ECO:0000313" key="1">
    <source>
        <dbReference type="EMBL" id="BBM82784.1"/>
    </source>
</evidence>
<dbReference type="PROSITE" id="PS51257">
    <property type="entry name" value="PROKAR_LIPOPROTEIN"/>
    <property type="match status" value="1"/>
</dbReference>